<keyword evidence="4 5" id="KW-0472">Membrane</keyword>
<comment type="caution">
    <text evidence="6">The sequence shown here is derived from an EMBL/GenBank/DDBJ whole genome shotgun (WGS) entry which is preliminary data.</text>
</comment>
<dbReference type="Proteomes" id="UP000782843">
    <property type="component" value="Unassembled WGS sequence"/>
</dbReference>
<accession>A0A955L3B7</accession>
<evidence type="ECO:0000256" key="4">
    <source>
        <dbReference type="ARBA" id="ARBA00023136"/>
    </source>
</evidence>
<name>A0A955L3B7_9BACT</name>
<feature type="transmembrane region" description="Helical" evidence="5">
    <location>
        <begin position="179"/>
        <end position="198"/>
    </location>
</feature>
<feature type="transmembrane region" description="Helical" evidence="5">
    <location>
        <begin position="210"/>
        <end position="232"/>
    </location>
</feature>
<dbReference type="PANTHER" id="PTHR31851">
    <property type="entry name" value="FE(2+)/MN(2+) TRANSPORTER PCL1"/>
    <property type="match status" value="1"/>
</dbReference>
<dbReference type="EMBL" id="JAGQLG010000068">
    <property type="protein sequence ID" value="MCA9382133.1"/>
    <property type="molecule type" value="Genomic_DNA"/>
</dbReference>
<gene>
    <name evidence="6" type="ORF">KC660_01860</name>
</gene>
<sequence>MNKVSNAISEYIPEIVYGASDGIVTTFAVVAGYSGARLTGDSFQSLTVLTVLLFGFANLFADGVSMALGNYLSNLSQKDKVEKVTFDIEAEEKKKHHKEVSNKFLLEKGFSETESKELTAKIESNKDFWPEWILFTKGISTEVISKKPSRSSAMTFLSFVIFGLIPLLPFLILETNNENALLYSFTGTLIALIILGFVRWKAIGDSAFHAIGQIVLIGTISAFTAFLVGSLIGSV</sequence>
<evidence type="ECO:0000256" key="5">
    <source>
        <dbReference type="SAM" id="Phobius"/>
    </source>
</evidence>
<evidence type="ECO:0000256" key="2">
    <source>
        <dbReference type="ARBA" id="ARBA00022692"/>
    </source>
</evidence>
<evidence type="ECO:0000256" key="1">
    <source>
        <dbReference type="ARBA" id="ARBA00004127"/>
    </source>
</evidence>
<proteinExistence type="predicted"/>
<comment type="subcellular location">
    <subcellularLocation>
        <location evidence="1">Endomembrane system</location>
        <topology evidence="1">Multi-pass membrane protein</topology>
    </subcellularLocation>
</comment>
<reference evidence="6" key="1">
    <citation type="submission" date="2020-04" db="EMBL/GenBank/DDBJ databases">
        <authorList>
            <person name="Zhang T."/>
        </authorList>
    </citation>
    <scope>NUCLEOTIDE SEQUENCE</scope>
    <source>
        <strain evidence="6">HKST-UBA10</strain>
    </source>
</reference>
<keyword evidence="3 5" id="KW-1133">Transmembrane helix</keyword>
<dbReference type="GO" id="GO:0005384">
    <property type="term" value="F:manganese ion transmembrane transporter activity"/>
    <property type="evidence" value="ECO:0007669"/>
    <property type="project" value="InterPro"/>
</dbReference>
<dbReference type="InterPro" id="IPR008217">
    <property type="entry name" value="Ccc1_fam"/>
</dbReference>
<feature type="transmembrane region" description="Helical" evidence="5">
    <location>
        <begin position="153"/>
        <end position="173"/>
    </location>
</feature>
<organism evidence="6 7">
    <name type="scientific">Candidatus Dojkabacteria bacterium</name>
    <dbReference type="NCBI Taxonomy" id="2099670"/>
    <lineage>
        <taxon>Bacteria</taxon>
        <taxon>Candidatus Dojkabacteria</taxon>
    </lineage>
</organism>
<feature type="transmembrane region" description="Helical" evidence="5">
    <location>
        <begin position="43"/>
        <end position="61"/>
    </location>
</feature>
<dbReference type="Pfam" id="PF01988">
    <property type="entry name" value="VIT1"/>
    <property type="match status" value="1"/>
</dbReference>
<evidence type="ECO:0000313" key="6">
    <source>
        <dbReference type="EMBL" id="MCA9382133.1"/>
    </source>
</evidence>
<evidence type="ECO:0000313" key="7">
    <source>
        <dbReference type="Proteomes" id="UP000782843"/>
    </source>
</evidence>
<dbReference type="AlphaFoldDB" id="A0A955L3B7"/>
<dbReference type="GO" id="GO:0012505">
    <property type="term" value="C:endomembrane system"/>
    <property type="evidence" value="ECO:0007669"/>
    <property type="project" value="UniProtKB-SubCell"/>
</dbReference>
<protein>
    <submittedName>
        <fullName evidence="6">VIT1/CCC1 transporter family protein</fullName>
    </submittedName>
</protein>
<reference evidence="6" key="2">
    <citation type="journal article" date="2021" name="Microbiome">
        <title>Successional dynamics and alternative stable states in a saline activated sludge microbial community over 9 years.</title>
        <authorList>
            <person name="Wang Y."/>
            <person name="Ye J."/>
            <person name="Ju F."/>
            <person name="Liu L."/>
            <person name="Boyd J.A."/>
            <person name="Deng Y."/>
            <person name="Parks D.H."/>
            <person name="Jiang X."/>
            <person name="Yin X."/>
            <person name="Woodcroft B.J."/>
            <person name="Tyson G.W."/>
            <person name="Hugenholtz P."/>
            <person name="Polz M.F."/>
            <person name="Zhang T."/>
        </authorList>
    </citation>
    <scope>NUCLEOTIDE SEQUENCE</scope>
    <source>
        <strain evidence="6">HKST-UBA10</strain>
    </source>
</reference>
<dbReference type="GO" id="GO:0030026">
    <property type="term" value="P:intracellular manganese ion homeostasis"/>
    <property type="evidence" value="ECO:0007669"/>
    <property type="project" value="InterPro"/>
</dbReference>
<evidence type="ECO:0000256" key="3">
    <source>
        <dbReference type="ARBA" id="ARBA00022989"/>
    </source>
</evidence>
<keyword evidence="2 5" id="KW-0812">Transmembrane</keyword>